<dbReference type="EMBL" id="QXJC01000007">
    <property type="protein sequence ID" value="RID97334.1"/>
    <property type="molecule type" value="Genomic_DNA"/>
</dbReference>
<dbReference type="InterPro" id="IPR004701">
    <property type="entry name" value="PTS_EIIA_man-typ"/>
</dbReference>
<evidence type="ECO:0000256" key="4">
    <source>
        <dbReference type="ARBA" id="ARBA00022597"/>
    </source>
</evidence>
<feature type="chain" id="PRO_5017303607" evidence="8">
    <location>
        <begin position="17"/>
        <end position="147"/>
    </location>
</feature>
<evidence type="ECO:0000256" key="2">
    <source>
        <dbReference type="ARBA" id="ARBA00022448"/>
    </source>
</evidence>
<comment type="caution">
    <text evidence="10">The sequence shown here is derived from an EMBL/GenBank/DDBJ whole genome shotgun (WGS) entry which is preliminary data.</text>
</comment>
<keyword evidence="3" id="KW-0963">Cytoplasm</keyword>
<proteinExistence type="predicted"/>
<dbReference type="InterPro" id="IPR051471">
    <property type="entry name" value="Bacterial_PTS_sugar_comp"/>
</dbReference>
<dbReference type="PROSITE" id="PS51096">
    <property type="entry name" value="PTS_EIIA_TYPE_4"/>
    <property type="match status" value="1"/>
</dbReference>
<dbReference type="OrthoDB" id="8795346at2"/>
<sequence length="147" mass="15609">MNTLILLIAHAPLAHAARACALHVFPDCGDAVRVLDVRPDAAPEASLQEAKALIADAAERPLLVLTDLFGATPCNIAQRLVEGRSGACLVTGLNLPMLLRAVSYRAEALDLLVQRALVGGTQGVMQVAVQTPQKTVHNTHDQDPQDH</sequence>
<dbReference type="Gene3D" id="3.40.50.510">
    <property type="entry name" value="Phosphotransferase system, mannose-type IIA component"/>
    <property type="match status" value="1"/>
</dbReference>
<keyword evidence="6" id="KW-0598">Phosphotransferase system</keyword>
<organism evidence="10 11">
    <name type="scientific">Simplicispira hankyongi</name>
    <dbReference type="NCBI Taxonomy" id="2315688"/>
    <lineage>
        <taxon>Bacteria</taxon>
        <taxon>Pseudomonadati</taxon>
        <taxon>Pseudomonadota</taxon>
        <taxon>Betaproteobacteria</taxon>
        <taxon>Burkholderiales</taxon>
        <taxon>Comamonadaceae</taxon>
        <taxon>Simplicispira</taxon>
    </lineage>
</organism>
<gene>
    <name evidence="10" type="ORF">D3F03_13715</name>
</gene>
<dbReference type="GO" id="GO:0016020">
    <property type="term" value="C:membrane"/>
    <property type="evidence" value="ECO:0007669"/>
    <property type="project" value="InterPro"/>
</dbReference>
<evidence type="ECO:0000256" key="6">
    <source>
        <dbReference type="ARBA" id="ARBA00022683"/>
    </source>
</evidence>
<keyword evidence="8" id="KW-0732">Signal</keyword>
<evidence type="ECO:0000256" key="8">
    <source>
        <dbReference type="SAM" id="SignalP"/>
    </source>
</evidence>
<keyword evidence="5" id="KW-0808">Transferase</keyword>
<dbReference type="Proteomes" id="UP000266302">
    <property type="component" value="Unassembled WGS sequence"/>
</dbReference>
<dbReference type="GO" id="GO:0016301">
    <property type="term" value="F:kinase activity"/>
    <property type="evidence" value="ECO:0007669"/>
    <property type="project" value="UniProtKB-KW"/>
</dbReference>
<accession>A0A398C569</accession>
<name>A0A398C569_9BURK</name>
<reference evidence="10 11" key="1">
    <citation type="submission" date="2018-09" db="EMBL/GenBank/DDBJ databases">
        <title>Draft genome of Simplicispira sp. NY-02.</title>
        <authorList>
            <person name="Im W.T."/>
        </authorList>
    </citation>
    <scope>NUCLEOTIDE SEQUENCE [LARGE SCALE GENOMIC DNA]</scope>
    <source>
        <strain evidence="10 11">NY-02</strain>
    </source>
</reference>
<comment type="subcellular location">
    <subcellularLocation>
        <location evidence="1">Cytoplasm</location>
    </subcellularLocation>
</comment>
<feature type="domain" description="PTS EIIA type-4" evidence="9">
    <location>
        <begin position="2"/>
        <end position="124"/>
    </location>
</feature>
<dbReference type="SUPFAM" id="SSF53062">
    <property type="entry name" value="PTS system fructose IIA component-like"/>
    <property type="match status" value="1"/>
</dbReference>
<dbReference type="InterPro" id="IPR036662">
    <property type="entry name" value="PTS_EIIA_man-typ_sf"/>
</dbReference>
<keyword evidence="11" id="KW-1185">Reference proteome</keyword>
<dbReference type="RefSeq" id="WP_119110002.1">
    <property type="nucleotide sequence ID" value="NZ_QXJC01000007.1"/>
</dbReference>
<evidence type="ECO:0000256" key="7">
    <source>
        <dbReference type="ARBA" id="ARBA00022777"/>
    </source>
</evidence>
<dbReference type="PANTHER" id="PTHR33799:SF1">
    <property type="entry name" value="PTS SYSTEM MANNOSE-SPECIFIC EIIAB COMPONENT-RELATED"/>
    <property type="match status" value="1"/>
</dbReference>
<evidence type="ECO:0000259" key="9">
    <source>
        <dbReference type="PROSITE" id="PS51096"/>
    </source>
</evidence>
<evidence type="ECO:0000256" key="5">
    <source>
        <dbReference type="ARBA" id="ARBA00022679"/>
    </source>
</evidence>
<evidence type="ECO:0000313" key="10">
    <source>
        <dbReference type="EMBL" id="RID97334.1"/>
    </source>
</evidence>
<keyword evidence="7" id="KW-0418">Kinase</keyword>
<feature type="signal peptide" evidence="8">
    <location>
        <begin position="1"/>
        <end position="16"/>
    </location>
</feature>
<dbReference type="AlphaFoldDB" id="A0A398C569"/>
<keyword evidence="2" id="KW-0813">Transport</keyword>
<dbReference type="CDD" id="cd00006">
    <property type="entry name" value="PTS_IIA_man"/>
    <property type="match status" value="1"/>
</dbReference>
<dbReference type="Pfam" id="PF03610">
    <property type="entry name" value="EIIA-man"/>
    <property type="match status" value="1"/>
</dbReference>
<evidence type="ECO:0000313" key="11">
    <source>
        <dbReference type="Proteomes" id="UP000266302"/>
    </source>
</evidence>
<dbReference type="GO" id="GO:0005737">
    <property type="term" value="C:cytoplasm"/>
    <property type="evidence" value="ECO:0007669"/>
    <property type="project" value="UniProtKB-SubCell"/>
</dbReference>
<evidence type="ECO:0000256" key="3">
    <source>
        <dbReference type="ARBA" id="ARBA00022490"/>
    </source>
</evidence>
<protein>
    <submittedName>
        <fullName evidence="10">PTS fructose transporter subunit IIA</fullName>
    </submittedName>
</protein>
<dbReference type="PANTHER" id="PTHR33799">
    <property type="entry name" value="PTS PERMEASE-RELATED-RELATED"/>
    <property type="match status" value="1"/>
</dbReference>
<evidence type="ECO:0000256" key="1">
    <source>
        <dbReference type="ARBA" id="ARBA00004496"/>
    </source>
</evidence>
<dbReference type="InterPro" id="IPR033887">
    <property type="entry name" value="PTS_IIA_man"/>
</dbReference>
<keyword evidence="4" id="KW-0762">Sugar transport</keyword>
<dbReference type="GO" id="GO:0009401">
    <property type="term" value="P:phosphoenolpyruvate-dependent sugar phosphotransferase system"/>
    <property type="evidence" value="ECO:0007669"/>
    <property type="project" value="UniProtKB-KW"/>
</dbReference>